<name>A0AA39V808_9LECA</name>
<dbReference type="EMBL" id="JAFEKC020000001">
    <property type="protein sequence ID" value="KAK0517514.1"/>
    <property type="molecule type" value="Genomic_DNA"/>
</dbReference>
<accession>A0AA39V808</accession>
<dbReference type="AlphaFoldDB" id="A0AA39V808"/>
<reference evidence="2" key="1">
    <citation type="submission" date="2023-03" db="EMBL/GenBank/DDBJ databases">
        <title>Complete genome of Cladonia borealis.</title>
        <authorList>
            <person name="Park H."/>
        </authorList>
    </citation>
    <scope>NUCLEOTIDE SEQUENCE</scope>
    <source>
        <strain evidence="2">ANT050790</strain>
    </source>
</reference>
<sequence>MSGLEAAASAAGVISLSFTLFKGCIQAFGFVETAAQLETDADIIRCRIELEQYRLYQWAEQQLEALLTSSKEWKERYHLDVVELDNNALVQDPVAALSRKSSFGILLARLRPNFSLTSSRIIQESNGAIKKLEWAAVGKDKLDRLVADIRYCNNFLNNLLDSADRTFITSSLEALLGDVVSRSNASTDLVVVNELLRSTSIGSPEAVASAASLKKIRLVLGLGNVSHNSSSQKPA</sequence>
<evidence type="ECO:0000313" key="2">
    <source>
        <dbReference type="EMBL" id="KAK0517514.1"/>
    </source>
</evidence>
<evidence type="ECO:0000313" key="3">
    <source>
        <dbReference type="Proteomes" id="UP001166286"/>
    </source>
</evidence>
<proteinExistence type="predicted"/>
<dbReference type="InterPro" id="IPR038305">
    <property type="entry name" value="HeLo_sf"/>
</dbReference>
<dbReference type="Gene3D" id="1.20.120.1020">
    <property type="entry name" value="Prion-inhibition and propagation, HeLo domain"/>
    <property type="match status" value="2"/>
</dbReference>
<evidence type="ECO:0000259" key="1">
    <source>
        <dbReference type="Pfam" id="PF14479"/>
    </source>
</evidence>
<keyword evidence="3" id="KW-1185">Reference proteome</keyword>
<dbReference type="InterPro" id="IPR029498">
    <property type="entry name" value="HeLo_dom"/>
</dbReference>
<dbReference type="Pfam" id="PF14479">
    <property type="entry name" value="HeLo"/>
    <property type="match status" value="2"/>
</dbReference>
<comment type="caution">
    <text evidence="2">The sequence shown here is derived from an EMBL/GenBank/DDBJ whole genome shotgun (WGS) entry which is preliminary data.</text>
</comment>
<feature type="domain" description="Prion-inhibition and propagation HeLo" evidence="1">
    <location>
        <begin position="61"/>
        <end position="168"/>
    </location>
</feature>
<organism evidence="2 3">
    <name type="scientific">Cladonia borealis</name>
    <dbReference type="NCBI Taxonomy" id="184061"/>
    <lineage>
        <taxon>Eukaryota</taxon>
        <taxon>Fungi</taxon>
        <taxon>Dikarya</taxon>
        <taxon>Ascomycota</taxon>
        <taxon>Pezizomycotina</taxon>
        <taxon>Lecanoromycetes</taxon>
        <taxon>OSLEUM clade</taxon>
        <taxon>Lecanoromycetidae</taxon>
        <taxon>Lecanorales</taxon>
        <taxon>Lecanorineae</taxon>
        <taxon>Cladoniaceae</taxon>
        <taxon>Cladonia</taxon>
    </lineage>
</organism>
<gene>
    <name evidence="2" type="ORF">JMJ35_000669</name>
</gene>
<protein>
    <recommendedName>
        <fullName evidence="1">Prion-inhibition and propagation HeLo domain-containing protein</fullName>
    </recommendedName>
</protein>
<dbReference type="Proteomes" id="UP001166286">
    <property type="component" value="Unassembled WGS sequence"/>
</dbReference>
<feature type="domain" description="Prion-inhibition and propagation HeLo" evidence="1">
    <location>
        <begin position="10"/>
        <end position="60"/>
    </location>
</feature>